<gene>
    <name evidence="1" type="ORF">CEXT_293231</name>
</gene>
<organism evidence="1 2">
    <name type="scientific">Caerostris extrusa</name>
    <name type="common">Bark spider</name>
    <name type="synonym">Caerostris bankana</name>
    <dbReference type="NCBI Taxonomy" id="172846"/>
    <lineage>
        <taxon>Eukaryota</taxon>
        <taxon>Metazoa</taxon>
        <taxon>Ecdysozoa</taxon>
        <taxon>Arthropoda</taxon>
        <taxon>Chelicerata</taxon>
        <taxon>Arachnida</taxon>
        <taxon>Araneae</taxon>
        <taxon>Araneomorphae</taxon>
        <taxon>Entelegynae</taxon>
        <taxon>Araneoidea</taxon>
        <taxon>Araneidae</taxon>
        <taxon>Caerostris</taxon>
    </lineage>
</organism>
<accession>A0AAV4U8H5</accession>
<dbReference type="AlphaFoldDB" id="A0AAV4U8H5"/>
<proteinExistence type="predicted"/>
<protein>
    <submittedName>
        <fullName evidence="1">Uncharacterized protein</fullName>
    </submittedName>
</protein>
<evidence type="ECO:0000313" key="2">
    <source>
        <dbReference type="Proteomes" id="UP001054945"/>
    </source>
</evidence>
<evidence type="ECO:0000313" key="1">
    <source>
        <dbReference type="EMBL" id="GIY54070.1"/>
    </source>
</evidence>
<name>A0AAV4U8H5_CAEEX</name>
<reference evidence="1 2" key="1">
    <citation type="submission" date="2021-06" db="EMBL/GenBank/DDBJ databases">
        <title>Caerostris extrusa draft genome.</title>
        <authorList>
            <person name="Kono N."/>
            <person name="Arakawa K."/>
        </authorList>
    </citation>
    <scope>NUCLEOTIDE SEQUENCE [LARGE SCALE GENOMIC DNA]</scope>
</reference>
<dbReference type="Proteomes" id="UP001054945">
    <property type="component" value="Unassembled WGS sequence"/>
</dbReference>
<comment type="caution">
    <text evidence="1">The sequence shown here is derived from an EMBL/GenBank/DDBJ whole genome shotgun (WGS) entry which is preliminary data.</text>
</comment>
<dbReference type="EMBL" id="BPLR01012466">
    <property type="protein sequence ID" value="GIY54070.1"/>
    <property type="molecule type" value="Genomic_DNA"/>
</dbReference>
<sequence length="104" mass="12454">MVIAHMINNALMFMEIYVKYVARHVYILLDDKQREMHNAFCEKELERDMELSFAVQLSLDKFRWVLHGSYNGKLYLREKGDKSLRFGILEKCNHVFCLTLYSSR</sequence>
<keyword evidence="2" id="KW-1185">Reference proteome</keyword>